<dbReference type="Gene3D" id="3.40.50.10610">
    <property type="entry name" value="ABC-type transport auxiliary lipoprotein component"/>
    <property type="match status" value="1"/>
</dbReference>
<dbReference type="PATRIC" id="fig|445710.3.peg.1707"/>
<dbReference type="Pfam" id="PF03886">
    <property type="entry name" value="ABC_trans_aux"/>
    <property type="match status" value="1"/>
</dbReference>
<feature type="signal peptide" evidence="1">
    <location>
        <begin position="1"/>
        <end position="24"/>
    </location>
</feature>
<dbReference type="EMBL" id="CP014841">
    <property type="protein sequence ID" value="AND69166.1"/>
    <property type="molecule type" value="Genomic_DNA"/>
</dbReference>
<accession>A0A160N0E3</accession>
<dbReference type="PROSITE" id="PS51257">
    <property type="entry name" value="PROKAR_LIPOPROTEIN"/>
    <property type="match status" value="1"/>
</dbReference>
<sequence>MTRLRNLSGRLVALGAALALGACASAPTHYYTLVPPASAASGQGGIGPAFELLPVSIPAQDDQPQLVVRQGGQGVALLQGERWIAPLADEIRSALSADLAGALGHPDVSGLAHPGEPVVRIKVDVRRFDSQPGGYALLEAGWSLRLIDGDSTSRSLACASTFNQPVGAGYDALVQGHQQALGRLADQVAQAARDLAAGDARCPGG</sequence>
<dbReference type="SUPFAM" id="SSF159594">
    <property type="entry name" value="XCC0632-like"/>
    <property type="match status" value="1"/>
</dbReference>
<feature type="chain" id="PRO_5007818497" description="ABC-type transport auxiliary lipoprotein component domain-containing protein" evidence="1">
    <location>
        <begin position="25"/>
        <end position="205"/>
    </location>
</feature>
<gene>
    <name evidence="3" type="ORF">ATSB10_17120</name>
</gene>
<feature type="domain" description="ABC-type transport auxiliary lipoprotein component" evidence="2">
    <location>
        <begin position="31"/>
        <end position="189"/>
    </location>
</feature>
<organism evidence="3 4">
    <name type="scientific">Dyella thiooxydans</name>
    <dbReference type="NCBI Taxonomy" id="445710"/>
    <lineage>
        <taxon>Bacteria</taxon>
        <taxon>Pseudomonadati</taxon>
        <taxon>Pseudomonadota</taxon>
        <taxon>Gammaproteobacteria</taxon>
        <taxon>Lysobacterales</taxon>
        <taxon>Rhodanobacteraceae</taxon>
        <taxon>Dyella</taxon>
    </lineage>
</organism>
<dbReference type="Proteomes" id="UP000077255">
    <property type="component" value="Chromosome"/>
</dbReference>
<reference evidence="3 4" key="1">
    <citation type="submission" date="2016-02" db="EMBL/GenBank/DDBJ databases">
        <title>Complete genome sequencing and analysis of ATSB10, Dyella thiooxydans isolated from rhizosphere soil of sunflower (Helianthus annuus L.).</title>
        <authorList>
            <person name="Lee Y."/>
            <person name="Hwangbo K."/>
            <person name="Chung H."/>
            <person name="Yoo J."/>
            <person name="Kim K.Y."/>
            <person name="Sa T.M."/>
            <person name="Um Y."/>
            <person name="Madhaiyan M."/>
        </authorList>
    </citation>
    <scope>NUCLEOTIDE SEQUENCE [LARGE SCALE GENOMIC DNA]</scope>
    <source>
        <strain evidence="3 4">ATSB10</strain>
    </source>
</reference>
<evidence type="ECO:0000259" key="2">
    <source>
        <dbReference type="Pfam" id="PF03886"/>
    </source>
</evidence>
<dbReference type="RefSeq" id="WP_063672021.1">
    <property type="nucleotide sequence ID" value="NZ_CP014841.1"/>
</dbReference>
<keyword evidence="4" id="KW-1185">Reference proteome</keyword>
<evidence type="ECO:0000256" key="1">
    <source>
        <dbReference type="SAM" id="SignalP"/>
    </source>
</evidence>
<dbReference type="InterPro" id="IPR005586">
    <property type="entry name" value="ABC_trans_aux"/>
</dbReference>
<proteinExistence type="predicted"/>
<dbReference type="KEGG" id="dtx:ATSB10_17120"/>
<evidence type="ECO:0000313" key="3">
    <source>
        <dbReference type="EMBL" id="AND69166.1"/>
    </source>
</evidence>
<keyword evidence="1" id="KW-0732">Signal</keyword>
<dbReference type="OrthoDB" id="5949767at2"/>
<dbReference type="AlphaFoldDB" id="A0A160N0E3"/>
<dbReference type="STRING" id="445710.ATSB10_17120"/>
<protein>
    <recommendedName>
        <fullName evidence="2">ABC-type transport auxiliary lipoprotein component domain-containing protein</fullName>
    </recommendedName>
</protein>
<evidence type="ECO:0000313" key="4">
    <source>
        <dbReference type="Proteomes" id="UP000077255"/>
    </source>
</evidence>
<name>A0A160N0E3_9GAMM</name>